<feature type="transmembrane region" description="Helical" evidence="8">
    <location>
        <begin position="46"/>
        <end position="65"/>
    </location>
</feature>
<dbReference type="PROSITE" id="PS01219">
    <property type="entry name" value="AMMONIUM_TRANSP"/>
    <property type="match status" value="1"/>
</dbReference>
<dbReference type="InterPro" id="IPR029020">
    <property type="entry name" value="Ammonium/urea_transptr"/>
</dbReference>
<dbReference type="InterPro" id="IPR011322">
    <property type="entry name" value="N-reg_PII-like_a/b"/>
</dbReference>
<feature type="domain" description="Ammonium transporter AmtB-like" evidence="9">
    <location>
        <begin position="11"/>
        <end position="404"/>
    </location>
</feature>
<dbReference type="GO" id="GO:0008519">
    <property type="term" value="F:ammonium channel activity"/>
    <property type="evidence" value="ECO:0007669"/>
    <property type="project" value="InterPro"/>
</dbReference>
<dbReference type="NCBIfam" id="TIGR00836">
    <property type="entry name" value="amt"/>
    <property type="match status" value="1"/>
</dbReference>
<keyword evidence="5 8" id="KW-1133">Transmembrane helix</keyword>
<dbReference type="Pfam" id="PF00909">
    <property type="entry name" value="Ammonium_transp"/>
    <property type="match status" value="1"/>
</dbReference>
<dbReference type="GO" id="GO:0030234">
    <property type="term" value="F:enzyme regulator activity"/>
    <property type="evidence" value="ECO:0007669"/>
    <property type="project" value="InterPro"/>
</dbReference>
<evidence type="ECO:0000256" key="1">
    <source>
        <dbReference type="ARBA" id="ARBA00004141"/>
    </source>
</evidence>
<feature type="transmembrane region" description="Helical" evidence="8">
    <location>
        <begin position="12"/>
        <end position="34"/>
    </location>
</feature>
<evidence type="ECO:0000256" key="7">
    <source>
        <dbReference type="ARBA" id="ARBA00023177"/>
    </source>
</evidence>
<dbReference type="EMBL" id="VSSQ01009735">
    <property type="protein sequence ID" value="MPM42445.1"/>
    <property type="molecule type" value="Genomic_DNA"/>
</dbReference>
<keyword evidence="7" id="KW-0924">Ammonia transport</keyword>
<comment type="subcellular location">
    <subcellularLocation>
        <location evidence="1">Membrane</location>
        <topology evidence="1">Multi-pass membrane protein</topology>
    </subcellularLocation>
</comment>
<evidence type="ECO:0000256" key="5">
    <source>
        <dbReference type="ARBA" id="ARBA00022989"/>
    </source>
</evidence>
<evidence type="ECO:0000256" key="8">
    <source>
        <dbReference type="SAM" id="Phobius"/>
    </source>
</evidence>
<gene>
    <name evidence="10" type="ORF">SDC9_89110</name>
</gene>
<feature type="transmembrane region" description="Helical" evidence="8">
    <location>
        <begin position="281"/>
        <end position="301"/>
    </location>
</feature>
<dbReference type="Pfam" id="PF00543">
    <property type="entry name" value="P-II"/>
    <property type="match status" value="1"/>
</dbReference>
<dbReference type="Gene3D" id="3.30.70.120">
    <property type="match status" value="1"/>
</dbReference>
<sequence length="597" mass="63844">MENINYADTTFVFLATILVLLMTPALSLFYGGMVRKKNILSTTMHSYAAIAVVSIQWILFGYSFVFGGYGPLIGDGSFALLNNVSFAPIDYAPTIPHQLCLMFQLAFAVITPALISGSIAERMKFPAFLAFILLWTTFVYDPIAHWIWGNGGWIRELDALDFAGGSVIHISSGVSALVAAIYIGKRSNHDSIKPHNIPMTMIGAGLLLFGWYGFNAGSALAINDIALNAFIATNTSAAAAGLSWMFCEWLIHKKPTALGFVSGIVAGLVSITPGAGFVSPFASLMIGLIGGIVCFYGVTVLKKKFAYDDALDAFGCHGIGGIWGGIATGIFATSSINPAIEGGLLDGNIRLLVAEVISILAVVTYAGIVSYLLLKLISQFMQLRVSAQEEEIGLDYAIHGETAYGSIAVALSEPNHSNSDGSVVLGELRTAFQKFQERSFTGNGPELAFANSNPEDLNQSVVVEYQASGTTTASSGANNKITKIEIITNESKFEGLKKALNNIGITGMTVFDVFGYGMQKGHSTYYRGVETEADLLPKIRVEVVVSTVPVHEVVAAARKALYTGNIGDGKIFIYNVENVIRVSTGDEGKKALEYPTE</sequence>
<dbReference type="InterPro" id="IPR001905">
    <property type="entry name" value="Ammonium_transpt"/>
</dbReference>
<keyword evidence="4 8" id="KW-0812">Transmembrane</keyword>
<evidence type="ECO:0000256" key="2">
    <source>
        <dbReference type="ARBA" id="ARBA00005887"/>
    </source>
</evidence>
<organism evidence="10">
    <name type="scientific">bioreactor metagenome</name>
    <dbReference type="NCBI Taxonomy" id="1076179"/>
    <lineage>
        <taxon>unclassified sequences</taxon>
        <taxon>metagenomes</taxon>
        <taxon>ecological metagenomes</taxon>
    </lineage>
</organism>
<accession>A0A644ZNG6</accession>
<name>A0A644ZNG6_9ZZZZ</name>
<dbReference type="PANTHER" id="PTHR43029">
    <property type="entry name" value="AMMONIUM TRANSPORTER MEP2"/>
    <property type="match status" value="1"/>
</dbReference>
<evidence type="ECO:0000256" key="3">
    <source>
        <dbReference type="ARBA" id="ARBA00022448"/>
    </source>
</evidence>
<dbReference type="SUPFAM" id="SSF54913">
    <property type="entry name" value="GlnB-like"/>
    <property type="match status" value="1"/>
</dbReference>
<dbReference type="Gene3D" id="1.10.3430.10">
    <property type="entry name" value="Ammonium transporter AmtB like domains"/>
    <property type="match status" value="1"/>
</dbReference>
<dbReference type="PANTHER" id="PTHR43029:SF10">
    <property type="entry name" value="AMMONIUM TRANSPORTER MEP2"/>
    <property type="match status" value="1"/>
</dbReference>
<feature type="transmembrane region" description="Helical" evidence="8">
    <location>
        <begin position="95"/>
        <end position="115"/>
    </location>
</feature>
<comment type="similarity">
    <text evidence="2">Belongs to the ammonia transporter channel (TC 1.A.11.2) family.</text>
</comment>
<keyword evidence="6 8" id="KW-0472">Membrane</keyword>
<dbReference type="InterPro" id="IPR015867">
    <property type="entry name" value="N-reg_PII/ATP_PRibTrfase_C"/>
</dbReference>
<dbReference type="InterPro" id="IPR024041">
    <property type="entry name" value="NH4_transpt_AmtB-like_dom"/>
</dbReference>
<dbReference type="PROSITE" id="PS00638">
    <property type="entry name" value="PII_GLNB_CTER"/>
    <property type="match status" value="1"/>
</dbReference>
<feature type="transmembrane region" description="Helical" evidence="8">
    <location>
        <begin position="160"/>
        <end position="184"/>
    </location>
</feature>
<evidence type="ECO:0000256" key="6">
    <source>
        <dbReference type="ARBA" id="ARBA00023136"/>
    </source>
</evidence>
<evidence type="ECO:0000259" key="9">
    <source>
        <dbReference type="Pfam" id="PF00909"/>
    </source>
</evidence>
<protein>
    <recommendedName>
        <fullName evidence="9">Ammonium transporter AmtB-like domain-containing protein</fullName>
    </recommendedName>
</protein>
<dbReference type="PROSITE" id="PS51343">
    <property type="entry name" value="PII_GLNB_DOM"/>
    <property type="match status" value="1"/>
</dbReference>
<dbReference type="SUPFAM" id="SSF111352">
    <property type="entry name" value="Ammonium transporter"/>
    <property type="match status" value="1"/>
</dbReference>
<comment type="caution">
    <text evidence="10">The sequence shown here is derived from an EMBL/GenBank/DDBJ whole genome shotgun (WGS) entry which is preliminary data.</text>
</comment>
<dbReference type="AlphaFoldDB" id="A0A644ZNG6"/>
<dbReference type="PRINTS" id="PR00340">
    <property type="entry name" value="PIIGLNB"/>
</dbReference>
<feature type="transmembrane region" description="Helical" evidence="8">
    <location>
        <begin position="313"/>
        <end position="332"/>
    </location>
</feature>
<feature type="transmembrane region" description="Helical" evidence="8">
    <location>
        <begin position="257"/>
        <end position="275"/>
    </location>
</feature>
<evidence type="ECO:0000313" key="10">
    <source>
        <dbReference type="EMBL" id="MPM42445.1"/>
    </source>
</evidence>
<feature type="transmembrane region" description="Helical" evidence="8">
    <location>
        <begin position="226"/>
        <end position="245"/>
    </location>
</feature>
<evidence type="ECO:0000256" key="4">
    <source>
        <dbReference type="ARBA" id="ARBA00022692"/>
    </source>
</evidence>
<dbReference type="GO" id="GO:0005886">
    <property type="term" value="C:plasma membrane"/>
    <property type="evidence" value="ECO:0007669"/>
    <property type="project" value="TreeGrafter"/>
</dbReference>
<reference evidence="10" key="1">
    <citation type="submission" date="2019-08" db="EMBL/GenBank/DDBJ databases">
        <authorList>
            <person name="Kucharzyk K."/>
            <person name="Murdoch R.W."/>
            <person name="Higgins S."/>
            <person name="Loffler F."/>
        </authorList>
    </citation>
    <scope>NUCLEOTIDE SEQUENCE</scope>
</reference>
<feature type="transmembrane region" description="Helical" evidence="8">
    <location>
        <begin position="127"/>
        <end position="148"/>
    </location>
</feature>
<proteinExistence type="inferred from homology"/>
<dbReference type="InterPro" id="IPR018047">
    <property type="entry name" value="Ammonium_transpt_CS"/>
</dbReference>
<dbReference type="InterPro" id="IPR017918">
    <property type="entry name" value="N-reg_PII_CS"/>
</dbReference>
<keyword evidence="3" id="KW-0813">Transport</keyword>
<feature type="transmembrane region" description="Helical" evidence="8">
    <location>
        <begin position="352"/>
        <end position="374"/>
    </location>
</feature>
<dbReference type="SMART" id="SM00938">
    <property type="entry name" value="P-II"/>
    <property type="match status" value="1"/>
</dbReference>
<feature type="transmembrane region" description="Helical" evidence="8">
    <location>
        <begin position="196"/>
        <end position="214"/>
    </location>
</feature>
<dbReference type="GO" id="GO:0006808">
    <property type="term" value="P:regulation of nitrogen utilization"/>
    <property type="evidence" value="ECO:0007669"/>
    <property type="project" value="InterPro"/>
</dbReference>
<dbReference type="InterPro" id="IPR002187">
    <property type="entry name" value="N-reg_PII"/>
</dbReference>